<dbReference type="InterPro" id="IPR039426">
    <property type="entry name" value="TonB-dep_rcpt-like"/>
</dbReference>
<reference evidence="11" key="1">
    <citation type="journal article" date="2023" name="Comput. Struct. Biotechnol. J.">
        <title>Discovery of a novel marine Bacteroidetes with a rich repertoire of carbohydrate-active enzymes.</title>
        <authorList>
            <person name="Chen B."/>
            <person name="Liu G."/>
            <person name="Chen Q."/>
            <person name="Wang H."/>
            <person name="Liu L."/>
            <person name="Tang K."/>
        </authorList>
    </citation>
    <scope>NUCLEOTIDE SEQUENCE</scope>
    <source>
        <strain evidence="11">TK19036</strain>
    </source>
</reference>
<proteinExistence type="inferred from homology"/>
<dbReference type="NCBIfam" id="TIGR04056">
    <property type="entry name" value="OMP_RagA_SusC"/>
    <property type="match status" value="1"/>
</dbReference>
<evidence type="ECO:0000256" key="6">
    <source>
        <dbReference type="ARBA" id="ARBA00023237"/>
    </source>
</evidence>
<reference evidence="11" key="2">
    <citation type="journal article" date="2024" name="Antonie Van Leeuwenhoek">
        <title>Roseihalotalea indica gen. nov., sp. nov., a halophilic Bacteroidetes from mesopelagic Southwest Indian Ocean with higher carbohydrate metabolic potential.</title>
        <authorList>
            <person name="Chen B."/>
            <person name="Zhang M."/>
            <person name="Lin D."/>
            <person name="Ye J."/>
            <person name="Tang K."/>
        </authorList>
    </citation>
    <scope>NUCLEOTIDE SEQUENCE</scope>
    <source>
        <strain evidence="11">TK19036</strain>
    </source>
</reference>
<protein>
    <submittedName>
        <fullName evidence="11">SusC/RagA family TonB-linked outer membrane protein</fullName>
    </submittedName>
</protein>
<comment type="similarity">
    <text evidence="7">Belongs to the TonB-dependent receptor family.</text>
</comment>
<dbReference type="Gene3D" id="2.170.130.10">
    <property type="entry name" value="TonB-dependent receptor, plug domain"/>
    <property type="match status" value="1"/>
</dbReference>
<name>A0AA49JHG7_9BACT</name>
<evidence type="ECO:0000256" key="4">
    <source>
        <dbReference type="ARBA" id="ARBA00022692"/>
    </source>
</evidence>
<dbReference type="EMBL" id="CP120682">
    <property type="protein sequence ID" value="WKN39009.1"/>
    <property type="molecule type" value="Genomic_DNA"/>
</dbReference>
<dbReference type="PROSITE" id="PS52016">
    <property type="entry name" value="TONB_DEPENDENT_REC_3"/>
    <property type="match status" value="1"/>
</dbReference>
<keyword evidence="5 7" id="KW-0472">Membrane</keyword>
<dbReference type="GO" id="GO:0009279">
    <property type="term" value="C:cell outer membrane"/>
    <property type="evidence" value="ECO:0007669"/>
    <property type="project" value="UniProtKB-SubCell"/>
</dbReference>
<dbReference type="SUPFAM" id="SSF49464">
    <property type="entry name" value="Carboxypeptidase regulatory domain-like"/>
    <property type="match status" value="1"/>
</dbReference>
<evidence type="ECO:0000256" key="5">
    <source>
        <dbReference type="ARBA" id="ARBA00023136"/>
    </source>
</evidence>
<dbReference type="Pfam" id="PF13715">
    <property type="entry name" value="CarbopepD_reg_2"/>
    <property type="match status" value="1"/>
</dbReference>
<keyword evidence="3 7" id="KW-1134">Transmembrane beta strand</keyword>
<dbReference type="SUPFAM" id="SSF56935">
    <property type="entry name" value="Porins"/>
    <property type="match status" value="1"/>
</dbReference>
<keyword evidence="2 7" id="KW-0813">Transport</keyword>
<evidence type="ECO:0000256" key="9">
    <source>
        <dbReference type="SAM" id="SignalP"/>
    </source>
</evidence>
<evidence type="ECO:0000259" key="10">
    <source>
        <dbReference type="Pfam" id="PF07715"/>
    </source>
</evidence>
<evidence type="ECO:0000256" key="1">
    <source>
        <dbReference type="ARBA" id="ARBA00004571"/>
    </source>
</evidence>
<feature type="chain" id="PRO_5041288028" evidence="9">
    <location>
        <begin position="27"/>
        <end position="1197"/>
    </location>
</feature>
<gene>
    <name evidence="11" type="ORF">K4G66_09875</name>
</gene>
<dbReference type="InterPro" id="IPR037066">
    <property type="entry name" value="Plug_dom_sf"/>
</dbReference>
<organism evidence="11">
    <name type="scientific">Roseihalotalea indica</name>
    <dbReference type="NCBI Taxonomy" id="2867963"/>
    <lineage>
        <taxon>Bacteria</taxon>
        <taxon>Pseudomonadati</taxon>
        <taxon>Bacteroidota</taxon>
        <taxon>Cytophagia</taxon>
        <taxon>Cytophagales</taxon>
        <taxon>Catalimonadaceae</taxon>
        <taxon>Roseihalotalea</taxon>
    </lineage>
</organism>
<sequence length="1197" mass="132441">MKNYCSYLSRAWLVLLCLLLPYLSHAQQLAFKGTSPSGDVTDQQKGTSLTLVLQKIEKTYHVNFYYQVQDVEDKYVDQTVQIKGQKDLKTTLAEVLEKFSLDYKKVSDDYYYVFKKDVEELPEKLKKSSFSGSVQAAPDEAQNILASLSGFNVDERASVMEQTITGQIIDLENNEPLPGVNVFAAGTTTGTVTDIDGNYRITVGDDVTTLIFSSVGYTTEEVAINGRSVINISMAPDIQALSEVVVTALGIEREAKSLGYATAKVEPEKFTVNRTPNFANSLQGKVAGVNITGLGSGPQGSSKIRIRGISSFGGDNSPLIVVNGVPIDNSNFGARGEFSERGSNRTSDSGDGLSSINPDDITSMNILKGAAASALYGSRAKDGVIMITTRNRAAGTGVQLQYNTNYTVDVPLDFTDYQYEYGQGEGGVRPTSPRPVSGVWSFGERFAPGMTQILFDGIEVPYVPQRNKIRDYYRNGSTFANTVTISSGSEYGGFSLSVSNMDSKAILPGSNYNRKTINLGFTQTLANKLTISGNVNYSREDRKNPPNIAEQDYSPVVIYTLATSMPLDLLEEYAFDENGDEFPYSRFTNRTNPYFALSRFENNMKDRIYGNLTAKYNFTDWLYLQARIGQDYYMRDQDYNLPTGSQRQSSPPPGLVNGEYVQDQLRFREINADFLVGLNKAFGDFELNLNLGGNQMYRRSNRNNILAELFYTRDKYTIENASKVSPQYSISERQVNSLYGSAEISYKGFAYLNATTRNDWFSTLSPENRSILYPSVTGSFVFSQAFAGLPNWLSFGKIRAAYAEVGSDTDVQPYANNLFYGINTQQFPNEDGTPQPVASISGSVVPNTDLRPMRVTEKEIGLEMQLFDNLRFEVSFYDKVSSDQILQAQVSDASGFINQLINVGKSVNRGIEMFAAVSPVRTNDFEWNTSANASYNTSEVLSLGDDVDGTFITVGEGEFHGELRQEVGKPMAQLYGWGWLRDDQGRQVFDATSGRPLRSSEQINFGSAIPKWIGGFTNSFRYKKASLSFLIDFKLGHKMISGTHVNAYRHGLDKATLEGRDVGYVVGDGVMIVDEVTNDAGEVIETVYAPNTAQAEIQPYYETIRSGRMSEQSVFNAGSWQLRQITVGYDFTSLLSSVNFIQSARLSLVANNVAVLKQWVPHIHPDQNGLISDNLIGLEATGLPITRSMGFNLNIKF</sequence>
<dbReference type="InterPro" id="IPR036942">
    <property type="entry name" value="Beta-barrel_TonB_sf"/>
</dbReference>
<feature type="signal peptide" evidence="9">
    <location>
        <begin position="1"/>
        <end position="26"/>
    </location>
</feature>
<evidence type="ECO:0000256" key="8">
    <source>
        <dbReference type="SAM" id="MobiDB-lite"/>
    </source>
</evidence>
<accession>A0AA49JHG7</accession>
<keyword evidence="4 7" id="KW-0812">Transmembrane</keyword>
<evidence type="ECO:0000256" key="2">
    <source>
        <dbReference type="ARBA" id="ARBA00022448"/>
    </source>
</evidence>
<dbReference type="InterPro" id="IPR023996">
    <property type="entry name" value="TonB-dep_OMP_SusC/RagA"/>
</dbReference>
<evidence type="ECO:0000256" key="7">
    <source>
        <dbReference type="PROSITE-ProRule" id="PRU01360"/>
    </source>
</evidence>
<dbReference type="NCBIfam" id="TIGR04057">
    <property type="entry name" value="SusC_RagA_signa"/>
    <property type="match status" value="1"/>
</dbReference>
<dbReference type="InterPro" id="IPR023997">
    <property type="entry name" value="TonB-dep_OMP_SusC/RagA_CS"/>
</dbReference>
<feature type="compositionally biased region" description="Polar residues" evidence="8">
    <location>
        <begin position="344"/>
        <end position="356"/>
    </location>
</feature>
<comment type="subcellular location">
    <subcellularLocation>
        <location evidence="1 7">Cell outer membrane</location>
        <topology evidence="1 7">Multi-pass membrane protein</topology>
    </subcellularLocation>
</comment>
<dbReference type="InterPro" id="IPR008969">
    <property type="entry name" value="CarboxyPept-like_regulatory"/>
</dbReference>
<feature type="domain" description="TonB-dependent receptor plug" evidence="10">
    <location>
        <begin position="260"/>
        <end position="384"/>
    </location>
</feature>
<dbReference type="InterPro" id="IPR012910">
    <property type="entry name" value="Plug_dom"/>
</dbReference>
<keyword evidence="9" id="KW-0732">Signal</keyword>
<evidence type="ECO:0000313" key="11">
    <source>
        <dbReference type="EMBL" id="WKN39009.1"/>
    </source>
</evidence>
<dbReference type="AlphaFoldDB" id="A0AA49JHG7"/>
<dbReference type="Gene3D" id="2.60.40.1120">
    <property type="entry name" value="Carboxypeptidase-like, regulatory domain"/>
    <property type="match status" value="1"/>
</dbReference>
<feature type="region of interest" description="Disordered" evidence="8">
    <location>
        <begin position="333"/>
        <end position="356"/>
    </location>
</feature>
<dbReference type="Pfam" id="PF07715">
    <property type="entry name" value="Plug"/>
    <property type="match status" value="1"/>
</dbReference>
<keyword evidence="6 7" id="KW-0998">Cell outer membrane</keyword>
<dbReference type="Gene3D" id="2.40.170.20">
    <property type="entry name" value="TonB-dependent receptor, beta-barrel domain"/>
    <property type="match status" value="1"/>
</dbReference>
<evidence type="ECO:0000256" key="3">
    <source>
        <dbReference type="ARBA" id="ARBA00022452"/>
    </source>
</evidence>